<gene>
    <name evidence="1" type="ORF">PU560_13530</name>
</gene>
<reference evidence="1" key="1">
    <citation type="submission" date="2023-02" db="EMBL/GenBank/DDBJ databases">
        <title>Georgenia sp.10Sc9-8, isolated from a soil sample collected from the Taklamakan desert.</title>
        <authorList>
            <person name="Liu S."/>
        </authorList>
    </citation>
    <scope>NUCLEOTIDE SEQUENCE</scope>
    <source>
        <strain evidence="1">10Sc9-8</strain>
    </source>
</reference>
<dbReference type="EMBL" id="JARACI010001111">
    <property type="protein sequence ID" value="MDD9207476.1"/>
    <property type="molecule type" value="Genomic_DNA"/>
</dbReference>
<proteinExistence type="predicted"/>
<organism evidence="1 2">
    <name type="scientific">Georgenia halotolerans</name>
    <dbReference type="NCBI Taxonomy" id="3028317"/>
    <lineage>
        <taxon>Bacteria</taxon>
        <taxon>Bacillati</taxon>
        <taxon>Actinomycetota</taxon>
        <taxon>Actinomycetes</taxon>
        <taxon>Micrococcales</taxon>
        <taxon>Bogoriellaceae</taxon>
        <taxon>Georgenia</taxon>
    </lineage>
</organism>
<sequence>MSEPLQSRLLKELLLLLDPVRVALADPDPVDALLQLMADAFVDGEALFGRTRVEQWQTALDAAWQTVAGLDDADFDPARLPATAAAVADVVDVVTELTQDPVAPEADVTAEEAGRRLLDHLMGRYLAEHRTTMHSTLTMLRVLSPPDTEVGRSAVLHLDRIGQWVSDAADLSQALIGWGTPDFDPDLHVRALGRAMEQLGLAAWVEEERPLALEPGLSFPEPVPHTAAAYLLLLALDDPAVLRFGLRVQASPPSQAGDDAGFALSPFGNVAARAEQHLDDAGTWAVEVTLDGDLSDQLFVSLRPGAAGVVDGDGAAWTLTTRLHRSAGAEPLQAVDMPGLTVGLGRPALTLTVRGEGGALDLAVSVGTEDAELTLGAPEGDGFLARLLP</sequence>
<accession>A0ABT5U2V9</accession>
<feature type="non-terminal residue" evidence="1">
    <location>
        <position position="389"/>
    </location>
</feature>
<evidence type="ECO:0008006" key="3">
    <source>
        <dbReference type="Google" id="ProtNLM"/>
    </source>
</evidence>
<keyword evidence="2" id="KW-1185">Reference proteome</keyword>
<name>A0ABT5U2V9_9MICO</name>
<evidence type="ECO:0000313" key="2">
    <source>
        <dbReference type="Proteomes" id="UP001165561"/>
    </source>
</evidence>
<evidence type="ECO:0000313" key="1">
    <source>
        <dbReference type="EMBL" id="MDD9207476.1"/>
    </source>
</evidence>
<comment type="caution">
    <text evidence="1">The sequence shown here is derived from an EMBL/GenBank/DDBJ whole genome shotgun (WGS) entry which is preliminary data.</text>
</comment>
<protein>
    <recommendedName>
        <fullName evidence="3">DUF2397 family protein</fullName>
    </recommendedName>
</protein>
<dbReference type="Proteomes" id="UP001165561">
    <property type="component" value="Unassembled WGS sequence"/>
</dbReference>